<keyword evidence="3" id="KW-1185">Reference proteome</keyword>
<protein>
    <submittedName>
        <fullName evidence="2">Uncharacterized protein</fullName>
    </submittedName>
</protein>
<dbReference type="Proteomes" id="UP000521922">
    <property type="component" value="Unassembled WGS sequence"/>
</dbReference>
<gene>
    <name evidence="2" type="ORF">BJ968_004756</name>
</gene>
<evidence type="ECO:0000313" key="2">
    <source>
        <dbReference type="EMBL" id="NYD25147.1"/>
    </source>
</evidence>
<reference evidence="2 3" key="1">
    <citation type="submission" date="2020-07" db="EMBL/GenBank/DDBJ databases">
        <title>Sequencing the genomes of 1000 actinobacteria strains.</title>
        <authorList>
            <person name="Klenk H.-P."/>
        </authorList>
    </citation>
    <scope>NUCLEOTIDE SEQUENCE [LARGE SCALE GENOMIC DNA]</scope>
    <source>
        <strain evidence="2 3">DSM 7487</strain>
    </source>
</reference>
<name>A0A7Y9J3A2_9ACTN</name>
<comment type="caution">
    <text evidence="2">The sequence shown here is derived from an EMBL/GenBank/DDBJ whole genome shotgun (WGS) entry which is preliminary data.</text>
</comment>
<feature type="region of interest" description="Disordered" evidence="1">
    <location>
        <begin position="1"/>
        <end position="34"/>
    </location>
</feature>
<organism evidence="2 3">
    <name type="scientific">Kineococcus aurantiacus</name>
    <dbReference type="NCBI Taxonomy" id="37633"/>
    <lineage>
        <taxon>Bacteria</taxon>
        <taxon>Bacillati</taxon>
        <taxon>Actinomycetota</taxon>
        <taxon>Actinomycetes</taxon>
        <taxon>Kineosporiales</taxon>
        <taxon>Kineosporiaceae</taxon>
        <taxon>Kineococcus</taxon>
    </lineage>
</organism>
<accession>A0A7Y9J3A2</accession>
<proteinExistence type="predicted"/>
<evidence type="ECO:0000256" key="1">
    <source>
        <dbReference type="SAM" id="MobiDB-lite"/>
    </source>
</evidence>
<dbReference type="EMBL" id="JACCBB010000002">
    <property type="protein sequence ID" value="NYD25147.1"/>
    <property type="molecule type" value="Genomic_DNA"/>
</dbReference>
<sequence>MVADKSVKNPATVDPTEGAKDPDVRYVQQNLSAT</sequence>
<evidence type="ECO:0000313" key="3">
    <source>
        <dbReference type="Proteomes" id="UP000521922"/>
    </source>
</evidence>
<dbReference type="AlphaFoldDB" id="A0A7Y9J3A2"/>